<protein>
    <submittedName>
        <fullName evidence="1">DUF803-domain-containing protein</fullName>
    </submittedName>
</protein>
<accession>A0ACB6YYG3</accession>
<dbReference type="EMBL" id="MU118482">
    <property type="protein sequence ID" value="KAF9642431.1"/>
    <property type="molecule type" value="Genomic_DNA"/>
</dbReference>
<comment type="caution">
    <text evidence="1">The sequence shown here is derived from an EMBL/GenBank/DDBJ whole genome shotgun (WGS) entry which is preliminary data.</text>
</comment>
<gene>
    <name evidence="1" type="ORF">BDM02DRAFT_3193274</name>
</gene>
<sequence>MALEILARSTASSNASLKIVGIVLAIVSGFLIGSSFVFKKKGLLRSQAGGPAGEGVAYLKSVLWWFGMILMILGEICNFAAYAFIEAIVVTPLGALSVVISAILSSIFLKEKLTFFGWLGCALCVIGSIIIALNGPTEESVGQIREFQKLFLSVGFVVFGSVMIIASVVIAIFVAPRWGKQTMIWYILICSMIGGLSVSVTTGLGSAIVTSVKGDNQFKYWFTYFLLGFVAITLLTEIYYLNVALALFNTAMGEFLFTSLSLDGWLNYYEVTPTYYVIFTFCTIVSTIVLFQGLHAPVKQIITLVMGFLVICLGITILQLSKVDPNEFKGLDRKSTILLQATRAKTEGVGEDSEKGLVAMEDPGVDSIRGSFGTVGSIIRARTVRKMSMSSSRERSADAELRARISRGHRSDADSIDVTPRSAVDPQASHFGGLKRHQLYDAPVPSSASTLDPPEPLGQISPSKRQQTIKFGDRDVVHSYARVGVDDDRSAIHEYRDSNVPLPNVSPFIPEDPFASINRLPAVAGLPLDLSPPRGFNSVDSPPTEHRKVGSSSQHVKSPSAKNYPKGNDGDDEDESESLWHRVGHQSDEESEIGLEESQKGIRLVTKPRT</sequence>
<evidence type="ECO:0000313" key="1">
    <source>
        <dbReference type="EMBL" id="KAF9642431.1"/>
    </source>
</evidence>
<proteinExistence type="predicted"/>
<organism evidence="1 2">
    <name type="scientific">Thelephora ganbajun</name>
    <name type="common">Ganba fungus</name>
    <dbReference type="NCBI Taxonomy" id="370292"/>
    <lineage>
        <taxon>Eukaryota</taxon>
        <taxon>Fungi</taxon>
        <taxon>Dikarya</taxon>
        <taxon>Basidiomycota</taxon>
        <taxon>Agaricomycotina</taxon>
        <taxon>Agaricomycetes</taxon>
        <taxon>Thelephorales</taxon>
        <taxon>Thelephoraceae</taxon>
        <taxon>Thelephora</taxon>
    </lineage>
</organism>
<reference evidence="1" key="2">
    <citation type="journal article" date="2020" name="Nat. Commun.">
        <title>Large-scale genome sequencing of mycorrhizal fungi provides insights into the early evolution of symbiotic traits.</title>
        <authorList>
            <person name="Miyauchi S."/>
            <person name="Kiss E."/>
            <person name="Kuo A."/>
            <person name="Drula E."/>
            <person name="Kohler A."/>
            <person name="Sanchez-Garcia M."/>
            <person name="Morin E."/>
            <person name="Andreopoulos B."/>
            <person name="Barry K.W."/>
            <person name="Bonito G."/>
            <person name="Buee M."/>
            <person name="Carver A."/>
            <person name="Chen C."/>
            <person name="Cichocki N."/>
            <person name="Clum A."/>
            <person name="Culley D."/>
            <person name="Crous P.W."/>
            <person name="Fauchery L."/>
            <person name="Girlanda M."/>
            <person name="Hayes R.D."/>
            <person name="Keri Z."/>
            <person name="LaButti K."/>
            <person name="Lipzen A."/>
            <person name="Lombard V."/>
            <person name="Magnuson J."/>
            <person name="Maillard F."/>
            <person name="Murat C."/>
            <person name="Nolan M."/>
            <person name="Ohm R.A."/>
            <person name="Pangilinan J."/>
            <person name="Pereira M.F."/>
            <person name="Perotto S."/>
            <person name="Peter M."/>
            <person name="Pfister S."/>
            <person name="Riley R."/>
            <person name="Sitrit Y."/>
            <person name="Stielow J.B."/>
            <person name="Szollosi G."/>
            <person name="Zifcakova L."/>
            <person name="Stursova M."/>
            <person name="Spatafora J.W."/>
            <person name="Tedersoo L."/>
            <person name="Vaario L.M."/>
            <person name="Yamada A."/>
            <person name="Yan M."/>
            <person name="Wang P."/>
            <person name="Xu J."/>
            <person name="Bruns T."/>
            <person name="Baldrian P."/>
            <person name="Vilgalys R."/>
            <person name="Dunand C."/>
            <person name="Henrissat B."/>
            <person name="Grigoriev I.V."/>
            <person name="Hibbett D."/>
            <person name="Nagy L.G."/>
            <person name="Martin F.M."/>
        </authorList>
    </citation>
    <scope>NUCLEOTIDE SEQUENCE</scope>
    <source>
        <strain evidence="1">P2</strain>
    </source>
</reference>
<reference evidence="1" key="1">
    <citation type="submission" date="2019-10" db="EMBL/GenBank/DDBJ databases">
        <authorList>
            <consortium name="DOE Joint Genome Institute"/>
            <person name="Kuo A."/>
            <person name="Miyauchi S."/>
            <person name="Kiss E."/>
            <person name="Drula E."/>
            <person name="Kohler A."/>
            <person name="Sanchez-Garcia M."/>
            <person name="Andreopoulos B."/>
            <person name="Barry K.W."/>
            <person name="Bonito G."/>
            <person name="Buee M."/>
            <person name="Carver A."/>
            <person name="Chen C."/>
            <person name="Cichocki N."/>
            <person name="Clum A."/>
            <person name="Culley D."/>
            <person name="Crous P.W."/>
            <person name="Fauchery L."/>
            <person name="Girlanda M."/>
            <person name="Hayes R."/>
            <person name="Keri Z."/>
            <person name="Labutti K."/>
            <person name="Lipzen A."/>
            <person name="Lombard V."/>
            <person name="Magnuson J."/>
            <person name="Maillard F."/>
            <person name="Morin E."/>
            <person name="Murat C."/>
            <person name="Nolan M."/>
            <person name="Ohm R."/>
            <person name="Pangilinan J."/>
            <person name="Pereira M."/>
            <person name="Perotto S."/>
            <person name="Peter M."/>
            <person name="Riley R."/>
            <person name="Sitrit Y."/>
            <person name="Stielow B."/>
            <person name="Szollosi G."/>
            <person name="Zifcakova L."/>
            <person name="Stursova M."/>
            <person name="Spatafora J.W."/>
            <person name="Tedersoo L."/>
            <person name="Vaario L.-M."/>
            <person name="Yamada A."/>
            <person name="Yan M."/>
            <person name="Wang P."/>
            <person name="Xu J."/>
            <person name="Bruns T."/>
            <person name="Baldrian P."/>
            <person name="Vilgalys R."/>
            <person name="Henrissat B."/>
            <person name="Grigoriev I.V."/>
            <person name="Hibbett D."/>
            <person name="Nagy L.G."/>
            <person name="Martin F.M."/>
        </authorList>
    </citation>
    <scope>NUCLEOTIDE SEQUENCE</scope>
    <source>
        <strain evidence="1">P2</strain>
    </source>
</reference>
<dbReference type="Proteomes" id="UP000886501">
    <property type="component" value="Unassembled WGS sequence"/>
</dbReference>
<name>A0ACB6YYG3_THEGA</name>
<evidence type="ECO:0000313" key="2">
    <source>
        <dbReference type="Proteomes" id="UP000886501"/>
    </source>
</evidence>
<keyword evidence="2" id="KW-1185">Reference proteome</keyword>